<feature type="domain" description="TonB-dependent receptor plug" evidence="12">
    <location>
        <begin position="70"/>
        <end position="175"/>
    </location>
</feature>
<comment type="caution">
    <text evidence="13">The sequence shown here is derived from an EMBL/GenBank/DDBJ whole genome shotgun (WGS) entry which is preliminary data.</text>
</comment>
<reference evidence="13 14" key="1">
    <citation type="submission" date="2023-12" db="EMBL/GenBank/DDBJ databases">
        <title>Gut-associated functions are favored during microbiome assembly across C. elegans life.</title>
        <authorList>
            <person name="Zimmermann J."/>
        </authorList>
    </citation>
    <scope>NUCLEOTIDE SEQUENCE [LARGE SCALE GENOMIC DNA]</scope>
    <source>
        <strain evidence="13 14">JUb134</strain>
    </source>
</reference>
<keyword evidence="7 8" id="KW-0998">Cell outer membrane</keyword>
<dbReference type="PANTHER" id="PTHR47234:SF2">
    <property type="entry name" value="TONB-DEPENDENT RECEPTOR"/>
    <property type="match status" value="1"/>
</dbReference>
<proteinExistence type="inferred from homology"/>
<dbReference type="InterPro" id="IPR012910">
    <property type="entry name" value="Plug_dom"/>
</dbReference>
<dbReference type="RefSeq" id="WP_239555416.1">
    <property type="nucleotide sequence ID" value="NZ_JBBGZA010000001.1"/>
</dbReference>
<evidence type="ECO:0000256" key="10">
    <source>
        <dbReference type="SAM" id="SignalP"/>
    </source>
</evidence>
<evidence type="ECO:0000256" key="6">
    <source>
        <dbReference type="ARBA" id="ARBA00023136"/>
    </source>
</evidence>
<evidence type="ECO:0000256" key="7">
    <source>
        <dbReference type="ARBA" id="ARBA00023237"/>
    </source>
</evidence>
<evidence type="ECO:0000256" key="8">
    <source>
        <dbReference type="PROSITE-ProRule" id="PRU01360"/>
    </source>
</evidence>
<sequence length="1026" mass="110538">MKTMTRLLLASTCIAGVAAMPAMAQEANVTGGPVATDSALEAPQANEEAPADSGGAIVVTGSRISRPNVTAAAPITSVTSESIRAQAAVNIEEVLNRIPQVAPDSQQNYADSDGRQRIKLRNLGFERTLVLVDGKRLGTVNGLDANMIPTSLIKRVDVLTGGASAVYGSDAIAGVVNFVLDDDFEGVQINGNYNFYAHNNKPGLATEVANGYNFAQPARGNAFDGGRTDVSITAGKKLFDDRFHISGYVNYREAEMVQMTDREFAACELTQPVKDGALGCATSAYTPFGYLSPGAGANAGSTYVNNPNGSGTLLPYSETYAANLYDGTALQRANKRWNAGGFASFEISPAAEVYASTMWFRDKSSNPYPARILAPSNYGADDAGVPLKYTVRCDNPYMSPAQAQIFCGGAAGTSATTPVDLRYRANGVAPISDTYLNKGLRISGGVRGAIAEGWSYDVGGVYARNQLNTTWGMPNFDRVNNALDVVSNNGTVTCKNTSDGCLPFNPFAANSPVNNQALFDYLMVGGYGTQKTVNTLYNAIATIQGDLGQHGITSPWAEQGVAIAFGAEYREDQLDSTADDVWRAQRSFTDQNLSQNVWEGNVEVQVPIAENKPFADLLQLNGAFRVSKYSTNPKAFTTWKAEAIWAPIPDITLRASMNRAQRAPTVVEAFQASDSNYERIDPQAFNDFCAPTITGYTTNPTTGQREPIFGAPQASREVCAATGLADNLYGSETLLCPTDVGCTTRSGGFTVDPETAYTKTFGIVLKPRFLPGLTVSVDRYMIDLDDSIGYNNYDFFRDGCLSSGNDFFCSMFVRNADGTLFSPTNTNAQSGYVRRGTTNYYKSKSYGWDFQGQYALRMGSAGKLDFDFSGSLTTLLGAQDAPTLNKRNCVGYYGGAGCGQFIPKWTHNLRGTYTTDDGVFSASLNWRYLGPLTNVSNSGDTNLGWTPGATRTTFYEVKAISYFDLALAFRVNEQFSWRVAANNLLDKSPPVFPNSRDVTGLFRNNTISSRYDILGRQIAVGATINF</sequence>
<dbReference type="InterPro" id="IPR039426">
    <property type="entry name" value="TonB-dep_rcpt-like"/>
</dbReference>
<dbReference type="Proteomes" id="UP001380365">
    <property type="component" value="Unassembled WGS sequence"/>
</dbReference>
<evidence type="ECO:0000256" key="5">
    <source>
        <dbReference type="ARBA" id="ARBA00023077"/>
    </source>
</evidence>
<comment type="subcellular location">
    <subcellularLocation>
        <location evidence="1 8">Cell outer membrane</location>
        <topology evidence="1 8">Multi-pass membrane protein</topology>
    </subcellularLocation>
</comment>
<keyword evidence="6 8" id="KW-0472">Membrane</keyword>
<keyword evidence="2 8" id="KW-0813">Transport</keyword>
<evidence type="ECO:0000256" key="3">
    <source>
        <dbReference type="ARBA" id="ARBA00022452"/>
    </source>
</evidence>
<dbReference type="PROSITE" id="PS52016">
    <property type="entry name" value="TONB_DEPENDENT_REC_3"/>
    <property type="match status" value="1"/>
</dbReference>
<protein>
    <submittedName>
        <fullName evidence="13">TonB-dependent receptor</fullName>
    </submittedName>
</protein>
<keyword evidence="10" id="KW-0732">Signal</keyword>
<evidence type="ECO:0000313" key="13">
    <source>
        <dbReference type="EMBL" id="MEJ5094858.1"/>
    </source>
</evidence>
<accession>A0ABU8Q532</accession>
<organism evidence="13 14">
    <name type="scientific">Sphingomonas molluscorum</name>
    <dbReference type="NCBI Taxonomy" id="418184"/>
    <lineage>
        <taxon>Bacteria</taxon>
        <taxon>Pseudomonadati</taxon>
        <taxon>Pseudomonadota</taxon>
        <taxon>Alphaproteobacteria</taxon>
        <taxon>Sphingomonadales</taxon>
        <taxon>Sphingomonadaceae</taxon>
        <taxon>Sphingomonas</taxon>
    </lineage>
</organism>
<dbReference type="Pfam" id="PF00593">
    <property type="entry name" value="TonB_dep_Rec_b-barrel"/>
    <property type="match status" value="1"/>
</dbReference>
<feature type="domain" description="TonB-dependent receptor-like beta-barrel" evidence="11">
    <location>
        <begin position="453"/>
        <end position="984"/>
    </location>
</feature>
<evidence type="ECO:0000259" key="12">
    <source>
        <dbReference type="Pfam" id="PF07715"/>
    </source>
</evidence>
<dbReference type="PANTHER" id="PTHR47234">
    <property type="match status" value="1"/>
</dbReference>
<evidence type="ECO:0000256" key="2">
    <source>
        <dbReference type="ARBA" id="ARBA00022448"/>
    </source>
</evidence>
<gene>
    <name evidence="13" type="ORF">WH159_09950</name>
</gene>
<comment type="similarity">
    <text evidence="8 9">Belongs to the TonB-dependent receptor family.</text>
</comment>
<keyword evidence="4 8" id="KW-0812">Transmembrane</keyword>
<evidence type="ECO:0000256" key="9">
    <source>
        <dbReference type="RuleBase" id="RU003357"/>
    </source>
</evidence>
<dbReference type="InterPro" id="IPR037066">
    <property type="entry name" value="Plug_dom_sf"/>
</dbReference>
<evidence type="ECO:0000313" key="14">
    <source>
        <dbReference type="Proteomes" id="UP001380365"/>
    </source>
</evidence>
<dbReference type="Gene3D" id="2.170.130.10">
    <property type="entry name" value="TonB-dependent receptor, plug domain"/>
    <property type="match status" value="1"/>
</dbReference>
<dbReference type="InterPro" id="IPR036942">
    <property type="entry name" value="Beta-barrel_TonB_sf"/>
</dbReference>
<keyword evidence="14" id="KW-1185">Reference proteome</keyword>
<dbReference type="InterPro" id="IPR000531">
    <property type="entry name" value="Beta-barrel_TonB"/>
</dbReference>
<name>A0ABU8Q532_9SPHN</name>
<evidence type="ECO:0000259" key="11">
    <source>
        <dbReference type="Pfam" id="PF00593"/>
    </source>
</evidence>
<dbReference type="SUPFAM" id="SSF56935">
    <property type="entry name" value="Porins"/>
    <property type="match status" value="1"/>
</dbReference>
<evidence type="ECO:0000256" key="1">
    <source>
        <dbReference type="ARBA" id="ARBA00004571"/>
    </source>
</evidence>
<keyword evidence="3 8" id="KW-1134">Transmembrane beta strand</keyword>
<evidence type="ECO:0000256" key="4">
    <source>
        <dbReference type="ARBA" id="ARBA00022692"/>
    </source>
</evidence>
<dbReference type="EMBL" id="JBBGZA010000001">
    <property type="protein sequence ID" value="MEJ5094858.1"/>
    <property type="molecule type" value="Genomic_DNA"/>
</dbReference>
<keyword evidence="13" id="KW-0675">Receptor</keyword>
<dbReference type="Gene3D" id="2.40.170.20">
    <property type="entry name" value="TonB-dependent receptor, beta-barrel domain"/>
    <property type="match status" value="1"/>
</dbReference>
<dbReference type="Pfam" id="PF07715">
    <property type="entry name" value="Plug"/>
    <property type="match status" value="1"/>
</dbReference>
<feature type="chain" id="PRO_5045413024" evidence="10">
    <location>
        <begin position="25"/>
        <end position="1026"/>
    </location>
</feature>
<feature type="signal peptide" evidence="10">
    <location>
        <begin position="1"/>
        <end position="24"/>
    </location>
</feature>
<keyword evidence="5 9" id="KW-0798">TonB box</keyword>